<evidence type="ECO:0000313" key="2">
    <source>
        <dbReference type="Proteomes" id="UP001321486"/>
    </source>
</evidence>
<reference evidence="2" key="1">
    <citation type="journal article" date="2019" name="Int. J. Syst. Evol. Microbiol.">
        <title>The Global Catalogue of Microorganisms (GCM) 10K type strain sequencing project: providing services to taxonomists for standard genome sequencing and annotation.</title>
        <authorList>
            <consortium name="The Broad Institute Genomics Platform"/>
            <consortium name="The Broad Institute Genome Sequencing Center for Infectious Disease"/>
            <person name="Wu L."/>
            <person name="Ma J."/>
        </authorList>
    </citation>
    <scope>NUCLEOTIDE SEQUENCE [LARGE SCALE GENOMIC DNA]</scope>
    <source>
        <strain evidence="2">NBRC 108728</strain>
    </source>
</reference>
<evidence type="ECO:0000313" key="1">
    <source>
        <dbReference type="EMBL" id="BDZ50712.1"/>
    </source>
</evidence>
<name>A0ABM8GQL6_9MICO</name>
<keyword evidence="2" id="KW-1185">Reference proteome</keyword>
<dbReference type="EMBL" id="AP027732">
    <property type="protein sequence ID" value="BDZ50712.1"/>
    <property type="molecule type" value="Genomic_DNA"/>
</dbReference>
<dbReference type="Proteomes" id="UP001321486">
    <property type="component" value="Chromosome"/>
</dbReference>
<evidence type="ECO:0008006" key="3">
    <source>
        <dbReference type="Google" id="ProtNLM"/>
    </source>
</evidence>
<sequence length="96" mass="10190">MFTITLPPLLEDAAAGRTLASTLPDDGAAHVEIDAKLLALADHAFVGVLMDELIARGLEVLVVDGAPSDLRGSFLDAAERHQFDEIWFATDTAASE</sequence>
<proteinExistence type="predicted"/>
<dbReference type="RefSeq" id="WP_286343663.1">
    <property type="nucleotide sequence ID" value="NZ_AP027732.1"/>
</dbReference>
<accession>A0ABM8GQL6</accession>
<organism evidence="1 2">
    <name type="scientific">Frondihabitans sucicola</name>
    <dbReference type="NCBI Taxonomy" id="1268041"/>
    <lineage>
        <taxon>Bacteria</taxon>
        <taxon>Bacillati</taxon>
        <taxon>Actinomycetota</taxon>
        <taxon>Actinomycetes</taxon>
        <taxon>Micrococcales</taxon>
        <taxon>Microbacteriaceae</taxon>
        <taxon>Frondihabitans</taxon>
    </lineage>
</organism>
<protein>
    <recommendedName>
        <fullName evidence="3">STAS domain-containing protein</fullName>
    </recommendedName>
</protein>
<gene>
    <name evidence="1" type="ORF">GCM10025867_29530</name>
</gene>